<evidence type="ECO:0000256" key="1">
    <source>
        <dbReference type="SAM" id="Phobius"/>
    </source>
</evidence>
<name>A0A9P6A3T2_PLEER</name>
<organism evidence="2 3">
    <name type="scientific">Pleurotus eryngii</name>
    <name type="common">Boletus of the steppes</name>
    <dbReference type="NCBI Taxonomy" id="5323"/>
    <lineage>
        <taxon>Eukaryota</taxon>
        <taxon>Fungi</taxon>
        <taxon>Dikarya</taxon>
        <taxon>Basidiomycota</taxon>
        <taxon>Agaricomycotina</taxon>
        <taxon>Agaricomycetes</taxon>
        <taxon>Agaricomycetidae</taxon>
        <taxon>Agaricales</taxon>
        <taxon>Pleurotineae</taxon>
        <taxon>Pleurotaceae</taxon>
        <taxon>Pleurotus</taxon>
    </lineage>
</organism>
<comment type="caution">
    <text evidence="2">The sequence shown here is derived from an EMBL/GenBank/DDBJ whole genome shotgun (WGS) entry which is preliminary data.</text>
</comment>
<sequence length="187" mass="21078">MGASSSELKPTITFFMYGSDMGPGCGGPCTLKTGRHTYIAEVLYLEHVDCAFAWVYAVYFILQLPYPSTVIILVTILGLPKSLQIRESNVTSDRLLQRYRQQQTCGCAPDGHLHFHQLMEELWCVDGQRQKRVAPKDGESEFDMLVIELRYWSALLRLTLCKGCFSDATFHSTTRDQAQITNGRTSA</sequence>
<keyword evidence="1" id="KW-0812">Transmembrane</keyword>
<dbReference type="AlphaFoldDB" id="A0A9P6A3T2"/>
<keyword evidence="1" id="KW-1133">Transmembrane helix</keyword>
<evidence type="ECO:0000313" key="3">
    <source>
        <dbReference type="Proteomes" id="UP000807025"/>
    </source>
</evidence>
<proteinExistence type="predicted"/>
<dbReference type="EMBL" id="MU154536">
    <property type="protein sequence ID" value="KAF9498746.1"/>
    <property type="molecule type" value="Genomic_DNA"/>
</dbReference>
<evidence type="ECO:0000313" key="2">
    <source>
        <dbReference type="EMBL" id="KAF9498746.1"/>
    </source>
</evidence>
<reference evidence="2" key="1">
    <citation type="submission" date="2020-11" db="EMBL/GenBank/DDBJ databases">
        <authorList>
            <consortium name="DOE Joint Genome Institute"/>
            <person name="Ahrendt S."/>
            <person name="Riley R."/>
            <person name="Andreopoulos W."/>
            <person name="Labutti K."/>
            <person name="Pangilinan J."/>
            <person name="Ruiz-Duenas F.J."/>
            <person name="Barrasa J.M."/>
            <person name="Sanchez-Garcia M."/>
            <person name="Camarero S."/>
            <person name="Miyauchi S."/>
            <person name="Serrano A."/>
            <person name="Linde D."/>
            <person name="Babiker R."/>
            <person name="Drula E."/>
            <person name="Ayuso-Fernandez I."/>
            <person name="Pacheco R."/>
            <person name="Padilla G."/>
            <person name="Ferreira P."/>
            <person name="Barriuso J."/>
            <person name="Kellner H."/>
            <person name="Castanera R."/>
            <person name="Alfaro M."/>
            <person name="Ramirez L."/>
            <person name="Pisabarro A.G."/>
            <person name="Kuo A."/>
            <person name="Tritt A."/>
            <person name="Lipzen A."/>
            <person name="He G."/>
            <person name="Yan M."/>
            <person name="Ng V."/>
            <person name="Cullen D."/>
            <person name="Martin F."/>
            <person name="Rosso M.-N."/>
            <person name="Henrissat B."/>
            <person name="Hibbett D."/>
            <person name="Martinez A.T."/>
            <person name="Grigoriev I.V."/>
        </authorList>
    </citation>
    <scope>NUCLEOTIDE SEQUENCE</scope>
    <source>
        <strain evidence="2">ATCC 90797</strain>
    </source>
</reference>
<accession>A0A9P6A3T2</accession>
<keyword evidence="1" id="KW-0472">Membrane</keyword>
<dbReference type="Proteomes" id="UP000807025">
    <property type="component" value="Unassembled WGS sequence"/>
</dbReference>
<gene>
    <name evidence="2" type="ORF">BDN71DRAFT_358296</name>
</gene>
<feature type="transmembrane region" description="Helical" evidence="1">
    <location>
        <begin position="53"/>
        <end position="79"/>
    </location>
</feature>
<keyword evidence="3" id="KW-1185">Reference proteome</keyword>
<protein>
    <submittedName>
        <fullName evidence="2">Uncharacterized protein</fullName>
    </submittedName>
</protein>